<dbReference type="GO" id="GO:0000166">
    <property type="term" value="F:nucleotide binding"/>
    <property type="evidence" value="ECO:0007669"/>
    <property type="project" value="UniProtKB-KW"/>
</dbReference>
<dbReference type="Pfam" id="PF05822">
    <property type="entry name" value="UMPH-1"/>
    <property type="match status" value="1"/>
</dbReference>
<dbReference type="OrthoDB" id="10014216at2759"/>
<keyword evidence="4" id="KW-0479">Metal-binding</keyword>
<evidence type="ECO:0000256" key="2">
    <source>
        <dbReference type="ARBA" id="ARBA00008389"/>
    </source>
</evidence>
<dbReference type="PANTHER" id="PTHR13045:SF0">
    <property type="entry name" value="7-METHYLGUANOSINE PHOSPHATE-SPECIFIC 5'-NUCLEOTIDASE"/>
    <property type="match status" value="1"/>
</dbReference>
<evidence type="ECO:0000256" key="7">
    <source>
        <dbReference type="ARBA" id="ARBA00022842"/>
    </source>
</evidence>
<dbReference type="FunFam" id="1.10.150.340:FF:000001">
    <property type="entry name" value="Cytosolic 5-nucleotidase 3-like"/>
    <property type="match status" value="1"/>
</dbReference>
<sequence length="263" mass="29593">MFVRDPDVCARKWKKFSTDGIDKLVVIADFDFTLTTRFKPDGEEGESAHGLLTRSEALGGSASQDSQANALKYYPIEQSLKYTNAEKLPYMIEWWSKEHELLIEHKLTHQMIARAVAASEVTLRQGFMEIFEVLADEDVPTLIFSAGIYDVIHAVLDKEYAKTERKTLPKNVHVVSNMMRFDPTGLLVGFQGNTIHSLNKNASVVLNTPFWKKCQLQDPKNILPLGDSLTDANMTEGLGCSDDSIVRIGFLRERAYGHVPQDL</sequence>
<dbReference type="SUPFAM" id="SSF56784">
    <property type="entry name" value="HAD-like"/>
    <property type="match status" value="1"/>
</dbReference>
<evidence type="ECO:0000313" key="10">
    <source>
        <dbReference type="Proteomes" id="UP000794436"/>
    </source>
</evidence>
<gene>
    <name evidence="9" type="ORF">Poli38472_009475</name>
</gene>
<evidence type="ECO:0000256" key="8">
    <source>
        <dbReference type="ARBA" id="ARBA00023080"/>
    </source>
</evidence>
<dbReference type="GO" id="GO:0009117">
    <property type="term" value="P:nucleotide metabolic process"/>
    <property type="evidence" value="ECO:0007669"/>
    <property type="project" value="UniProtKB-KW"/>
</dbReference>
<evidence type="ECO:0000256" key="4">
    <source>
        <dbReference type="ARBA" id="ARBA00022723"/>
    </source>
</evidence>
<keyword evidence="5" id="KW-0547">Nucleotide-binding</keyword>
<evidence type="ECO:0000256" key="5">
    <source>
        <dbReference type="ARBA" id="ARBA00022741"/>
    </source>
</evidence>
<accession>A0A8K1FJM9</accession>
<dbReference type="AlphaFoldDB" id="A0A8K1FJM9"/>
<dbReference type="Gene3D" id="3.40.50.1000">
    <property type="entry name" value="HAD superfamily/HAD-like"/>
    <property type="match status" value="1"/>
</dbReference>
<keyword evidence="6" id="KW-0378">Hydrolase</keyword>
<dbReference type="Proteomes" id="UP000794436">
    <property type="component" value="Unassembled WGS sequence"/>
</dbReference>
<organism evidence="9 10">
    <name type="scientific">Pythium oligandrum</name>
    <name type="common">Mycoparasitic fungus</name>
    <dbReference type="NCBI Taxonomy" id="41045"/>
    <lineage>
        <taxon>Eukaryota</taxon>
        <taxon>Sar</taxon>
        <taxon>Stramenopiles</taxon>
        <taxon>Oomycota</taxon>
        <taxon>Peronosporomycetes</taxon>
        <taxon>Pythiales</taxon>
        <taxon>Pythiaceae</taxon>
        <taxon>Pythium</taxon>
    </lineage>
</organism>
<dbReference type="InterPro" id="IPR036412">
    <property type="entry name" value="HAD-like_sf"/>
</dbReference>
<reference evidence="9" key="1">
    <citation type="submission" date="2019-03" db="EMBL/GenBank/DDBJ databases">
        <title>Long read genome sequence of the mycoparasitic Pythium oligandrum ATCC 38472 isolated from sugarbeet rhizosphere.</title>
        <authorList>
            <person name="Gaulin E."/>
        </authorList>
    </citation>
    <scope>NUCLEOTIDE SEQUENCE</scope>
    <source>
        <strain evidence="9">ATCC 38472_TT</strain>
    </source>
</reference>
<comment type="caution">
    <text evidence="9">The sequence shown here is derived from an EMBL/GenBank/DDBJ whole genome shotgun (WGS) entry which is preliminary data.</text>
</comment>
<keyword evidence="7" id="KW-0460">Magnesium</keyword>
<dbReference type="SFLD" id="SFLDS00003">
    <property type="entry name" value="Haloacid_Dehalogenase"/>
    <property type="match status" value="1"/>
</dbReference>
<dbReference type="PANTHER" id="PTHR13045">
    <property type="entry name" value="5'-NUCLEOTIDASE"/>
    <property type="match status" value="1"/>
</dbReference>
<keyword evidence="8" id="KW-0546">Nucleotide metabolism</keyword>
<comment type="similarity">
    <text evidence="2">Belongs to the pyrimidine 5'-nucleotidase family.</text>
</comment>
<dbReference type="Gene3D" id="1.10.150.340">
    <property type="entry name" value="Pyrimidine 5'-nucleotidase (UMPH-1), N-terminal domain"/>
    <property type="match status" value="1"/>
</dbReference>
<evidence type="ECO:0000256" key="6">
    <source>
        <dbReference type="ARBA" id="ARBA00022801"/>
    </source>
</evidence>
<proteinExistence type="inferred from homology"/>
<dbReference type="GO" id="GO:0000287">
    <property type="term" value="F:magnesium ion binding"/>
    <property type="evidence" value="ECO:0007669"/>
    <property type="project" value="InterPro"/>
</dbReference>
<dbReference type="InterPro" id="IPR006434">
    <property type="entry name" value="Pyrimidine_nucleotidase_eu"/>
</dbReference>
<evidence type="ECO:0000313" key="9">
    <source>
        <dbReference type="EMBL" id="TMW61982.1"/>
    </source>
</evidence>
<dbReference type="GO" id="GO:0008253">
    <property type="term" value="F:5'-nucleotidase activity"/>
    <property type="evidence" value="ECO:0007669"/>
    <property type="project" value="UniProtKB-EC"/>
</dbReference>
<name>A0A8K1FJM9_PYTOL</name>
<dbReference type="GO" id="GO:0005737">
    <property type="term" value="C:cytoplasm"/>
    <property type="evidence" value="ECO:0007669"/>
    <property type="project" value="InterPro"/>
</dbReference>
<evidence type="ECO:0000256" key="3">
    <source>
        <dbReference type="ARBA" id="ARBA00012643"/>
    </source>
</evidence>
<dbReference type="InterPro" id="IPR023214">
    <property type="entry name" value="HAD_sf"/>
</dbReference>
<comment type="catalytic activity">
    <reaction evidence="1">
        <text>a ribonucleoside 5'-phosphate + H2O = a ribonucleoside + phosphate</text>
        <dbReference type="Rhea" id="RHEA:12484"/>
        <dbReference type="ChEBI" id="CHEBI:15377"/>
        <dbReference type="ChEBI" id="CHEBI:18254"/>
        <dbReference type="ChEBI" id="CHEBI:43474"/>
        <dbReference type="ChEBI" id="CHEBI:58043"/>
        <dbReference type="EC" id="3.1.3.5"/>
    </reaction>
</comment>
<keyword evidence="10" id="KW-1185">Reference proteome</keyword>
<evidence type="ECO:0000256" key="1">
    <source>
        <dbReference type="ARBA" id="ARBA00000815"/>
    </source>
</evidence>
<dbReference type="EC" id="3.1.3.5" evidence="3"/>
<dbReference type="EMBL" id="SPLM01000074">
    <property type="protein sequence ID" value="TMW61982.1"/>
    <property type="molecule type" value="Genomic_DNA"/>
</dbReference>
<protein>
    <recommendedName>
        <fullName evidence="3">5'-nucleotidase</fullName>
        <ecNumber evidence="3">3.1.3.5</ecNumber>
    </recommendedName>
</protein>
<dbReference type="SFLD" id="SFLDG01128">
    <property type="entry name" value="C1.4:_5'-Nucleotidase_Like"/>
    <property type="match status" value="1"/>
</dbReference>